<proteinExistence type="predicted"/>
<dbReference type="Gene3D" id="3.40.50.450">
    <property type="match status" value="1"/>
</dbReference>
<name>A0A1F4V9L1_UNCKA</name>
<evidence type="ECO:0000313" key="2">
    <source>
        <dbReference type="Proteomes" id="UP000178127"/>
    </source>
</evidence>
<dbReference type="Proteomes" id="UP000178127">
    <property type="component" value="Unassembled WGS sequence"/>
</dbReference>
<gene>
    <name evidence="1" type="ORF">A3D91_01490</name>
</gene>
<comment type="caution">
    <text evidence="1">The sequence shown here is derived from an EMBL/GenBank/DDBJ whole genome shotgun (WGS) entry which is preliminary data.</text>
</comment>
<dbReference type="STRING" id="1802620.A3D91_01490"/>
<protein>
    <recommendedName>
        <fullName evidence="3">Ribbon-helix-helix protein CopG domain-containing protein</fullName>
    </recommendedName>
</protein>
<sequence length="185" mass="21744">MEIFYTASYYGKSKYQKYYDLVLKALENAGADIISPEKGNYLEVLTKKELTSFKDPKIRHYEAIRKGILYAEAVVIEISNEDFQLGHEATLAVQNKKHVLCLSVHEDFSVKIKNRYFHGAKYNELNIEEVIEDFLMKVRGETFKNRFNLFLSNRQLAYLHEISERRGVNKSEYLRLLLDKDMESK</sequence>
<dbReference type="EMBL" id="MEVD01000009">
    <property type="protein sequence ID" value="OGC53819.1"/>
    <property type="molecule type" value="Genomic_DNA"/>
</dbReference>
<organism evidence="1 2">
    <name type="scientific">candidate division WWE3 bacterium RIFCSPHIGHO2_02_FULL_38_14</name>
    <dbReference type="NCBI Taxonomy" id="1802620"/>
    <lineage>
        <taxon>Bacteria</taxon>
        <taxon>Katanobacteria</taxon>
    </lineage>
</organism>
<evidence type="ECO:0008006" key="3">
    <source>
        <dbReference type="Google" id="ProtNLM"/>
    </source>
</evidence>
<accession>A0A1F4V9L1</accession>
<evidence type="ECO:0000313" key="1">
    <source>
        <dbReference type="EMBL" id="OGC53819.1"/>
    </source>
</evidence>
<reference evidence="1 2" key="1">
    <citation type="journal article" date="2016" name="Nat. Commun.">
        <title>Thousands of microbial genomes shed light on interconnected biogeochemical processes in an aquifer system.</title>
        <authorList>
            <person name="Anantharaman K."/>
            <person name="Brown C.T."/>
            <person name="Hug L.A."/>
            <person name="Sharon I."/>
            <person name="Castelle C.J."/>
            <person name="Probst A.J."/>
            <person name="Thomas B.C."/>
            <person name="Singh A."/>
            <person name="Wilkins M.J."/>
            <person name="Karaoz U."/>
            <person name="Brodie E.L."/>
            <person name="Williams K.H."/>
            <person name="Hubbard S.S."/>
            <person name="Banfield J.F."/>
        </authorList>
    </citation>
    <scope>NUCLEOTIDE SEQUENCE [LARGE SCALE GENOMIC DNA]</scope>
</reference>
<dbReference type="AlphaFoldDB" id="A0A1F4V9L1"/>